<dbReference type="AlphaFoldDB" id="A0AAN7GF87"/>
<evidence type="ECO:0000256" key="5">
    <source>
        <dbReference type="ARBA" id="ARBA00005884"/>
    </source>
</evidence>
<reference evidence="18 19" key="1">
    <citation type="journal article" date="2023" name="G3 (Bethesda)">
        <title>A haplotype-resolved chromosome-scale genome for Quercus rubra L. provides insights into the genetics of adaptive traits for red oak species.</title>
        <authorList>
            <person name="Kapoor B."/>
            <person name="Jenkins J."/>
            <person name="Schmutz J."/>
            <person name="Zhebentyayeva T."/>
            <person name="Kuelheim C."/>
            <person name="Coggeshall M."/>
            <person name="Heim C."/>
            <person name="Lasky J.R."/>
            <person name="Leites L."/>
            <person name="Islam-Faridi N."/>
            <person name="Romero-Severson J."/>
            <person name="DeLeo V.L."/>
            <person name="Lucas S.M."/>
            <person name="Lazic D."/>
            <person name="Gailing O."/>
            <person name="Carlson J."/>
            <person name="Staton M."/>
        </authorList>
    </citation>
    <scope>NUCLEOTIDE SEQUENCE [LARGE SCALE GENOMIC DNA]</scope>
    <source>
        <strain evidence="18">Pseudo-F2</strain>
    </source>
</reference>
<sequence length="552" mass="62999">MDDLYTTLTEQRRELMAAKTLDSDLDLAYQLQMQEAMNASLALHNPATASSSRTPAHPHPQPNDDDDDDVVFIPQSPNDDVLDIATTLMLEDMNRFVQELEDREQSEAEMRKLKEDLDRRIHDQKLAVDIHNIPDQQWEKYGDNYHRPYRTAKSSPSSSSSKALVDSECFRLYFKGLVSEERVRGIMVNVAGAGVAICDSRDNLILEARKNVEAVVNGVVVSGEVAELQALIEALNKALNLDLKSVTFFCDDYMLYQYVTGRVPPRQSKTVTLVNQVALLQRKFTYCNPSLVARNNIKFAFKSARDAIVSQIIWAEETSKGKLKETCVICFEDTDVDKIFLVDGCLHRYCFSCMKQHVEVKLLNGMVAKCPHENCKSEVSIDSCGKFLAPNLVEVMSQRIKESSISPTEKVYCPYPRCSALMSKSEVLRYTKNVYIGAEESGARKCMKCHYFFCIKCKVPWHLNMTCYDYKRSNPNAHPGDAKLKSLAKSNRWRQCLKCNHMVELAEGCYHITCRCGYEFCYTCGAEWKNKKATCSCKIWDERNIIHDNWQR</sequence>
<dbReference type="Gene3D" id="3.30.420.10">
    <property type="entry name" value="Ribonuclease H-like superfamily/Ribonuclease H"/>
    <property type="match status" value="1"/>
</dbReference>
<dbReference type="InterPro" id="IPR001841">
    <property type="entry name" value="Znf_RING"/>
</dbReference>
<dbReference type="FunFam" id="3.30.40.10:FF:000230">
    <property type="entry name" value="RBR-type E3 ubiquitin transferase"/>
    <property type="match status" value="1"/>
</dbReference>
<accession>A0AAN7GF87</accession>
<comment type="caution">
    <text evidence="18">The sequence shown here is derived from an EMBL/GenBank/DDBJ whole genome shotgun (WGS) entry which is preliminary data.</text>
</comment>
<feature type="domain" description="RING-type" evidence="16">
    <location>
        <begin position="327"/>
        <end position="371"/>
    </location>
</feature>
<name>A0AAN7GF87_QUERU</name>
<dbReference type="CDD" id="cd22584">
    <property type="entry name" value="Rcat_RBR_unk"/>
    <property type="match status" value="1"/>
</dbReference>
<dbReference type="PROSITE" id="PS50089">
    <property type="entry name" value="ZF_RING_2"/>
    <property type="match status" value="1"/>
</dbReference>
<dbReference type="EMBL" id="JAXUIC010000001">
    <property type="protein sequence ID" value="KAK4606194.1"/>
    <property type="molecule type" value="Genomic_DNA"/>
</dbReference>
<evidence type="ECO:0000256" key="14">
    <source>
        <dbReference type="SAM" id="Coils"/>
    </source>
</evidence>
<dbReference type="EC" id="2.3.2.31" evidence="6"/>
<dbReference type="PROSITE" id="PS51873">
    <property type="entry name" value="TRIAD"/>
    <property type="match status" value="1"/>
</dbReference>
<evidence type="ECO:0000256" key="2">
    <source>
        <dbReference type="ARBA" id="ARBA00001947"/>
    </source>
</evidence>
<dbReference type="InterPro" id="IPR036397">
    <property type="entry name" value="RNaseH_sf"/>
</dbReference>
<comment type="similarity">
    <text evidence="5">Belongs to the RBR family. Ariadne subfamily.</text>
</comment>
<dbReference type="SMART" id="SM00647">
    <property type="entry name" value="IBR"/>
    <property type="match status" value="2"/>
</dbReference>
<protein>
    <recommendedName>
        <fullName evidence="6">RBR-type E3 ubiquitin transferase</fullName>
        <ecNumber evidence="6">2.3.2.31</ecNumber>
    </recommendedName>
</protein>
<dbReference type="GO" id="GO:0003676">
    <property type="term" value="F:nucleic acid binding"/>
    <property type="evidence" value="ECO:0007669"/>
    <property type="project" value="InterPro"/>
</dbReference>
<comment type="pathway">
    <text evidence="4">Protein modification; protein ubiquitination.</text>
</comment>
<evidence type="ECO:0000313" key="18">
    <source>
        <dbReference type="EMBL" id="KAK4606194.1"/>
    </source>
</evidence>
<dbReference type="SUPFAM" id="SSF57850">
    <property type="entry name" value="RING/U-box"/>
    <property type="match status" value="2"/>
</dbReference>
<feature type="region of interest" description="Disordered" evidence="15">
    <location>
        <begin position="45"/>
        <end position="70"/>
    </location>
</feature>
<keyword evidence="12" id="KW-0862">Zinc</keyword>
<evidence type="ECO:0000256" key="4">
    <source>
        <dbReference type="ARBA" id="ARBA00004906"/>
    </source>
</evidence>
<dbReference type="GO" id="GO:0008270">
    <property type="term" value="F:zinc ion binding"/>
    <property type="evidence" value="ECO:0007669"/>
    <property type="project" value="UniProtKB-KW"/>
</dbReference>
<dbReference type="Gene3D" id="1.20.120.1750">
    <property type="match status" value="1"/>
</dbReference>
<dbReference type="FunFam" id="3.30.420.10:FF:000076">
    <property type="entry name" value="RBR-type E3 ubiquitin transferase"/>
    <property type="match status" value="1"/>
</dbReference>
<dbReference type="GO" id="GO:0004523">
    <property type="term" value="F:RNA-DNA hybrid ribonuclease activity"/>
    <property type="evidence" value="ECO:0007669"/>
    <property type="project" value="InterPro"/>
</dbReference>
<dbReference type="InterPro" id="IPR044066">
    <property type="entry name" value="TRIAD_supradom"/>
</dbReference>
<evidence type="ECO:0000259" key="17">
    <source>
        <dbReference type="PROSITE" id="PS51873"/>
    </source>
</evidence>
<evidence type="ECO:0000256" key="12">
    <source>
        <dbReference type="ARBA" id="ARBA00022833"/>
    </source>
</evidence>
<evidence type="ECO:0000313" key="19">
    <source>
        <dbReference type="Proteomes" id="UP001324115"/>
    </source>
</evidence>
<evidence type="ECO:0000256" key="9">
    <source>
        <dbReference type="ARBA" id="ARBA00022737"/>
    </source>
</evidence>
<evidence type="ECO:0000256" key="10">
    <source>
        <dbReference type="ARBA" id="ARBA00022771"/>
    </source>
</evidence>
<evidence type="ECO:0000256" key="1">
    <source>
        <dbReference type="ARBA" id="ARBA00001798"/>
    </source>
</evidence>
<dbReference type="InterPro" id="IPR002156">
    <property type="entry name" value="RNaseH_domain"/>
</dbReference>
<comment type="catalytic activity">
    <reaction evidence="1">
        <text>[E2 ubiquitin-conjugating enzyme]-S-ubiquitinyl-L-cysteine + [acceptor protein]-L-lysine = [E2 ubiquitin-conjugating enzyme]-L-cysteine + [acceptor protein]-N(6)-ubiquitinyl-L-lysine.</text>
        <dbReference type="EC" id="2.3.2.31"/>
    </reaction>
</comment>
<evidence type="ECO:0000259" key="16">
    <source>
        <dbReference type="PROSITE" id="PS50089"/>
    </source>
</evidence>
<dbReference type="FunFam" id="1.20.120.1750:FF:000019">
    <property type="entry name" value="RBR-type E3 ubiquitin transferase"/>
    <property type="match status" value="1"/>
</dbReference>
<dbReference type="Pfam" id="PF13456">
    <property type="entry name" value="RVT_3"/>
    <property type="match status" value="1"/>
</dbReference>
<evidence type="ECO:0000256" key="15">
    <source>
        <dbReference type="SAM" id="MobiDB-lite"/>
    </source>
</evidence>
<comment type="function">
    <text evidence="3">Might act as an E3 ubiquitin-protein ligase, or as part of E3 complex, which accepts ubiquitin from specific E2 ubiquitin-conjugating enzymes and then transfers it to substrates.</text>
</comment>
<proteinExistence type="inferred from homology"/>
<dbReference type="PROSITE" id="PS00518">
    <property type="entry name" value="ZF_RING_1"/>
    <property type="match status" value="1"/>
</dbReference>
<dbReference type="InterPro" id="IPR017907">
    <property type="entry name" value="Znf_RING_CS"/>
</dbReference>
<organism evidence="18 19">
    <name type="scientific">Quercus rubra</name>
    <name type="common">Northern red oak</name>
    <name type="synonym">Quercus borealis</name>
    <dbReference type="NCBI Taxonomy" id="3512"/>
    <lineage>
        <taxon>Eukaryota</taxon>
        <taxon>Viridiplantae</taxon>
        <taxon>Streptophyta</taxon>
        <taxon>Embryophyta</taxon>
        <taxon>Tracheophyta</taxon>
        <taxon>Spermatophyta</taxon>
        <taxon>Magnoliopsida</taxon>
        <taxon>eudicotyledons</taxon>
        <taxon>Gunneridae</taxon>
        <taxon>Pentapetalae</taxon>
        <taxon>rosids</taxon>
        <taxon>fabids</taxon>
        <taxon>Fagales</taxon>
        <taxon>Fagaceae</taxon>
        <taxon>Quercus</taxon>
    </lineage>
</organism>
<evidence type="ECO:0000256" key="3">
    <source>
        <dbReference type="ARBA" id="ARBA00003976"/>
    </source>
</evidence>
<dbReference type="Pfam" id="PF00097">
    <property type="entry name" value="zf-C3HC4"/>
    <property type="match status" value="1"/>
</dbReference>
<gene>
    <name evidence="18" type="ORF">RGQ29_000456</name>
</gene>
<dbReference type="GO" id="GO:0016567">
    <property type="term" value="P:protein ubiquitination"/>
    <property type="evidence" value="ECO:0007669"/>
    <property type="project" value="InterPro"/>
</dbReference>
<keyword evidence="8" id="KW-0479">Metal-binding</keyword>
<evidence type="ECO:0000256" key="8">
    <source>
        <dbReference type="ARBA" id="ARBA00022723"/>
    </source>
</evidence>
<evidence type="ECO:0000256" key="6">
    <source>
        <dbReference type="ARBA" id="ARBA00012251"/>
    </source>
</evidence>
<keyword evidence="11" id="KW-0833">Ubl conjugation pathway</keyword>
<evidence type="ECO:0000256" key="11">
    <source>
        <dbReference type="ARBA" id="ARBA00022786"/>
    </source>
</evidence>
<dbReference type="InterPro" id="IPR018957">
    <property type="entry name" value="Znf_C3HC4_RING-type"/>
</dbReference>
<dbReference type="PANTHER" id="PTHR11685">
    <property type="entry name" value="RBR FAMILY RING FINGER AND IBR DOMAIN-CONTAINING"/>
    <property type="match status" value="1"/>
</dbReference>
<comment type="cofactor">
    <cofactor evidence="2">
        <name>Zn(2+)</name>
        <dbReference type="ChEBI" id="CHEBI:29105"/>
    </cofactor>
</comment>
<dbReference type="Gene3D" id="3.30.40.10">
    <property type="entry name" value="Zinc/RING finger domain, C3HC4 (zinc finger)"/>
    <property type="match status" value="1"/>
</dbReference>
<keyword evidence="19" id="KW-1185">Reference proteome</keyword>
<dbReference type="Pfam" id="PF01485">
    <property type="entry name" value="IBR"/>
    <property type="match status" value="2"/>
</dbReference>
<dbReference type="InterPro" id="IPR013083">
    <property type="entry name" value="Znf_RING/FYVE/PHD"/>
</dbReference>
<feature type="coiled-coil region" evidence="14">
    <location>
        <begin position="96"/>
        <end position="123"/>
    </location>
</feature>
<evidence type="ECO:0000256" key="13">
    <source>
        <dbReference type="PROSITE-ProRule" id="PRU00175"/>
    </source>
</evidence>
<dbReference type="CDD" id="cd22582">
    <property type="entry name" value="BRcat_RBR_unk"/>
    <property type="match status" value="1"/>
</dbReference>
<keyword evidence="10 13" id="KW-0863">Zinc-finger</keyword>
<keyword evidence="9" id="KW-0677">Repeat</keyword>
<dbReference type="GO" id="GO:0061630">
    <property type="term" value="F:ubiquitin protein ligase activity"/>
    <property type="evidence" value="ECO:0007669"/>
    <property type="project" value="UniProtKB-EC"/>
</dbReference>
<feature type="domain" description="RING-type" evidence="17">
    <location>
        <begin position="323"/>
        <end position="541"/>
    </location>
</feature>
<dbReference type="Proteomes" id="UP001324115">
    <property type="component" value="Unassembled WGS sequence"/>
</dbReference>
<dbReference type="InterPro" id="IPR031127">
    <property type="entry name" value="E3_UB_ligase_RBR"/>
</dbReference>
<dbReference type="InterPro" id="IPR002867">
    <property type="entry name" value="IBR_dom"/>
</dbReference>
<keyword evidence="14" id="KW-0175">Coiled coil</keyword>
<keyword evidence="7" id="KW-0808">Transferase</keyword>
<evidence type="ECO:0000256" key="7">
    <source>
        <dbReference type="ARBA" id="ARBA00022679"/>
    </source>
</evidence>